<dbReference type="PANTHER" id="PTHR12436">
    <property type="entry name" value="80 KDA MCM3-ASSOCIATED PROTEIN"/>
    <property type="match status" value="1"/>
</dbReference>
<evidence type="ECO:0000256" key="1">
    <source>
        <dbReference type="SAM" id="Coils"/>
    </source>
</evidence>
<evidence type="ECO:0000313" key="5">
    <source>
        <dbReference type="WBParaSite" id="maker-uti_cns_0001225-snap-gene-0.14-mRNA-1"/>
    </source>
</evidence>
<feature type="region of interest" description="Disordered" evidence="2">
    <location>
        <begin position="201"/>
        <end position="347"/>
    </location>
</feature>
<name>A0A1I8G9U9_9PLAT</name>
<proteinExistence type="predicted"/>
<dbReference type="InterPro" id="IPR045107">
    <property type="entry name" value="SAC3/GANP/THP3"/>
</dbReference>
<dbReference type="Gene3D" id="1.25.40.990">
    <property type="match status" value="1"/>
</dbReference>
<dbReference type="GO" id="GO:0070390">
    <property type="term" value="C:transcription export complex 2"/>
    <property type="evidence" value="ECO:0007669"/>
    <property type="project" value="TreeGrafter"/>
</dbReference>
<dbReference type="InterPro" id="IPR005062">
    <property type="entry name" value="SAC3/GANP/THP3_conserved"/>
</dbReference>
<keyword evidence="1" id="KW-0175">Coiled coil</keyword>
<evidence type="ECO:0000313" key="4">
    <source>
        <dbReference type="Proteomes" id="UP000095280"/>
    </source>
</evidence>
<feature type="coiled-coil region" evidence="1">
    <location>
        <begin position="1522"/>
        <end position="1549"/>
    </location>
</feature>
<dbReference type="GO" id="GO:0006406">
    <property type="term" value="P:mRNA export from nucleus"/>
    <property type="evidence" value="ECO:0007669"/>
    <property type="project" value="TreeGrafter"/>
</dbReference>
<feature type="compositionally biased region" description="Low complexity" evidence="2">
    <location>
        <begin position="302"/>
        <end position="317"/>
    </location>
</feature>
<dbReference type="Pfam" id="PF05348">
    <property type="entry name" value="UMP1"/>
    <property type="match status" value="1"/>
</dbReference>
<keyword evidence="4" id="KW-1185">Reference proteome</keyword>
<dbReference type="Proteomes" id="UP000095280">
    <property type="component" value="Unplaced"/>
</dbReference>
<dbReference type="GO" id="GO:0005737">
    <property type="term" value="C:cytoplasm"/>
    <property type="evidence" value="ECO:0007669"/>
    <property type="project" value="TreeGrafter"/>
</dbReference>
<sequence length="1554" mass="167075">IQTLIISKMEFKTAEGLLTKPMYTGEPLARPAHCPDPAVASAAHPLQASETNFSAQRDSRDLELVRAVQGKAAAIAMAMERRLAGQSDRLPGLASSSLQARILRGCDSEIGFEDQLNLACHSEAAGQPHALMEKKLGLLSGGGSLFSSASATTTTGSTGVGGGSLFSSASTGGGGLFSSAAGGGSSGGLFAGFSSTAQQGASGFAFEPDSNSDEGEADGASAQPPGQDGANREEETDSDGNQMQSGEDQEAEQEYDNDGDDGQDDEEAQDIEEDNSSAKSATEGDEAEDNEDEDTEKDTEDSNGNSASEGSGGSSSSKQAAEPRRLAIKRPADRVQLDQINEDRTEETDFVGDLRQRIKISRRTSGNETAQQQPQQSSTSIVLRNLPAELNADEPLRRLFKGVIRVYANCAKCQAILHFDSAAAVDAAMEKASSARLRIRCPNLEAFRRRLPGGGSATAAPAAVSAPAQAPTISASSLALPASQSLADRIRVLESVERQLRVKLGKSGAAVSATCQDMCPEKERYLREDRHRVHSFEAAPGRPGVMDPARAVKEYSRSAADQEAPLPHELRPLPVLQRTLLYLSTCIADIGDREGRWQEWYEFLWDRTRAIRKEVTQQRLCSPGAAELVERCARFHVYAGARMVGMPADVFDEKINNENLTKCLQTLRELYSDLSGQCPNESEFRAYMILMKLNDPNVLDEVHQLSADVRASPQVRLALRAFFALSSNNYVAFFRAVHRAEFLSACLLLRYFTQARIAALRTMSYALRPPPSAGQRLRLPLGRLPLGFEDADDAASFCKFMGFECDYETSVDEPAVWLERAVASAFDPTESRSVRAIRVVESKRGNRSVGECLWGGPLPELRLPEPSVSFDERGRYIGDLSLSRGATPPPPPPPRSKTLTAAVLPTLTSTSSTQPAAAAPFSQAAPIFPSSSTSLFSQTAAAGAAAALFPTAVSKAPTPQPPVLDDKLIVSLSDEIVSSALPPLLHSVAADVLDGARALSNAVADAYADTFNGATRDLCAEIASEMLAETRSHTTAISDVADCLIGEVIHEAIRRESQELLDRSLVESLDTVIFDALIFEESELACRQFVAEKSTRCSLDSSLILEHRNRRLRLVWDSWRRLSVTKAASRARLSDMAPCAPLVDPFQLVDRLHGRQPPDVSVARLPRASADPSPAAAAALAAAAAVSRPIPLPDTCRLALLLSPDCPAAAASWLRLKLAPALVADTAEAAEAAAATHCIADVSVLGSEAHLALLHLPTLGFACTPESNSNRVATVGTVRLRLLGGRPTPIWHRDLLLGLRWLLDQPTLPPYRLRQSTAPNLASAVESLLLDAYFRPLASLAERCDAAGQPQPPLRCLIQLYNACIVALGPLASPAAVAELRLPDAPLPPPPACATSAWRVNQEAIAWLLSAYPPACPLAGAAAALSANRPVSRFPWARLAARLADRRLSARLSADIWQRTPAGSTAPVRAELARLDVDDFLPEHFYQQWLLQESPARAEAEAPSSQRYVVWRPPPPKPSPQLSELAMAMEKLRQRLHEAQAESRMTAQLLRESF</sequence>
<feature type="compositionally biased region" description="Acidic residues" evidence="2">
    <location>
        <begin position="283"/>
        <end position="301"/>
    </location>
</feature>
<evidence type="ECO:0000259" key="3">
    <source>
        <dbReference type="Pfam" id="PF03399"/>
    </source>
</evidence>
<organism evidence="4 5">
    <name type="scientific">Macrostomum lignano</name>
    <dbReference type="NCBI Taxonomy" id="282301"/>
    <lineage>
        <taxon>Eukaryota</taxon>
        <taxon>Metazoa</taxon>
        <taxon>Spiralia</taxon>
        <taxon>Lophotrochozoa</taxon>
        <taxon>Platyhelminthes</taxon>
        <taxon>Rhabditophora</taxon>
        <taxon>Macrostomorpha</taxon>
        <taxon>Macrostomida</taxon>
        <taxon>Macrostomidae</taxon>
        <taxon>Macrostomum</taxon>
    </lineage>
</organism>
<evidence type="ECO:0000256" key="2">
    <source>
        <dbReference type="SAM" id="MobiDB-lite"/>
    </source>
</evidence>
<feature type="domain" description="SAC3/GANP/THP3 conserved" evidence="3">
    <location>
        <begin position="518"/>
        <end position="805"/>
    </location>
</feature>
<dbReference type="Pfam" id="PF03399">
    <property type="entry name" value="SAC3_GANP"/>
    <property type="match status" value="1"/>
</dbReference>
<protein>
    <submittedName>
        <fullName evidence="5">SAC3_GANP domain-containing protein</fullName>
    </submittedName>
</protein>
<dbReference type="PANTHER" id="PTHR12436:SF3">
    <property type="entry name" value="GERMINAL-CENTER ASSOCIATED NUCLEAR PROTEIN"/>
    <property type="match status" value="1"/>
</dbReference>
<dbReference type="WBParaSite" id="maker-uti_cns_0001225-snap-gene-0.14-mRNA-1">
    <property type="protein sequence ID" value="maker-uti_cns_0001225-snap-gene-0.14-mRNA-1"/>
    <property type="gene ID" value="maker-uti_cns_0001225-snap-gene-0.14"/>
</dbReference>
<accession>A0A1I8G9U9</accession>
<feature type="compositionally biased region" description="Acidic residues" evidence="2">
    <location>
        <begin position="247"/>
        <end position="275"/>
    </location>
</feature>
<reference evidence="5" key="1">
    <citation type="submission" date="2016-11" db="UniProtKB">
        <authorList>
            <consortium name="WormBaseParasite"/>
        </authorList>
    </citation>
    <scope>IDENTIFICATION</scope>
</reference>
<feature type="compositionally biased region" description="Basic and acidic residues" evidence="2">
    <location>
        <begin position="321"/>
        <end position="336"/>
    </location>
</feature>